<dbReference type="InterPro" id="IPR004276">
    <property type="entry name" value="GlycoTrans_28_N"/>
</dbReference>
<evidence type="ECO:0000256" key="7">
    <source>
        <dbReference type="ARBA" id="ARBA00023136"/>
    </source>
</evidence>
<dbReference type="NCBIfam" id="NF009102">
    <property type="entry name" value="PRK12446.1"/>
    <property type="match status" value="1"/>
</dbReference>
<dbReference type="InterPro" id="IPR007235">
    <property type="entry name" value="Glyco_trans_28_C"/>
</dbReference>
<keyword evidence="7 10" id="KW-0472">Membrane</keyword>
<dbReference type="CDD" id="cd03785">
    <property type="entry name" value="GT28_MurG"/>
    <property type="match status" value="1"/>
</dbReference>
<dbReference type="eggNOG" id="COG0707">
    <property type="taxonomic scope" value="Bacteria"/>
</dbReference>
<accession>L1QNA8</accession>
<keyword evidence="3 10" id="KW-0328">Glycosyltransferase</keyword>
<evidence type="ECO:0000256" key="6">
    <source>
        <dbReference type="ARBA" id="ARBA00022984"/>
    </source>
</evidence>
<keyword evidence="1 10" id="KW-1003">Cell membrane</keyword>
<feature type="binding site" evidence="10">
    <location>
        <position position="166"/>
    </location>
    <ligand>
        <name>UDP-N-acetyl-alpha-D-glucosamine</name>
        <dbReference type="ChEBI" id="CHEBI:57705"/>
    </ligand>
</feature>
<name>L1QNA8_9CLOT</name>
<dbReference type="Pfam" id="PF03033">
    <property type="entry name" value="Glyco_transf_28"/>
    <property type="match status" value="1"/>
</dbReference>
<dbReference type="GO" id="GO:0008360">
    <property type="term" value="P:regulation of cell shape"/>
    <property type="evidence" value="ECO:0007669"/>
    <property type="project" value="UniProtKB-KW"/>
</dbReference>
<dbReference type="AlphaFoldDB" id="L1QNA8"/>
<evidence type="ECO:0000256" key="4">
    <source>
        <dbReference type="ARBA" id="ARBA00022679"/>
    </source>
</evidence>
<comment type="catalytic activity">
    <reaction evidence="10">
        <text>di-trans,octa-cis-undecaprenyl diphospho-N-acetyl-alpha-D-muramoyl-L-alanyl-D-glutamyl-meso-2,6-diaminopimeloyl-D-alanyl-D-alanine + UDP-N-acetyl-alpha-D-glucosamine = di-trans,octa-cis-undecaprenyl diphospho-[N-acetyl-alpha-D-glucosaminyl-(1-&gt;4)]-N-acetyl-alpha-D-muramoyl-L-alanyl-D-glutamyl-meso-2,6-diaminopimeloyl-D-alanyl-D-alanine + UDP + H(+)</text>
        <dbReference type="Rhea" id="RHEA:31227"/>
        <dbReference type="ChEBI" id="CHEBI:15378"/>
        <dbReference type="ChEBI" id="CHEBI:57705"/>
        <dbReference type="ChEBI" id="CHEBI:58223"/>
        <dbReference type="ChEBI" id="CHEBI:61387"/>
        <dbReference type="ChEBI" id="CHEBI:61388"/>
        <dbReference type="EC" id="2.4.1.227"/>
    </reaction>
</comment>
<comment type="function">
    <text evidence="10">Cell wall formation. Catalyzes the transfer of a GlcNAc subunit on undecaprenyl-pyrophosphoryl-MurNAc-pentapeptide (lipid intermediate I) to form undecaprenyl-pyrophosphoryl-MurNAc-(pentapeptide)GlcNAc (lipid intermediate II).</text>
</comment>
<sequence length="359" mass="40108">MSKYKIIMTGGGTAGHVTPNLALVPKLKEKGFEIKYIGSYEGIEKEIIGDANIPYYSISSGKLRRYFDMKNFSDPFKVMKGVYQASRILSKEKPDVIFSKGGFVAVPVVIAASMKKIPVVSHESDLTPGLANKLSAPFCNKLCVTFRESLNYIKDGKGVLTGTPIREEILKGNKQRALDICKFKNNKEIILVIGGSLGAKSINDEVRYHIKEILKSFNVIHICGKGNLDKELENLEGYRQFEYVKEDLPHFLKAADFVISRAGANVIFELLALKKPTLLIPLSKKISRGDQVLNANSFEKEGYSLVLDEDEMMEKHNLINKLNDLKNRKDELIKNMSKSDAKNGVEAIITVIMNSIDKK</sequence>
<feature type="binding site" evidence="10">
    <location>
        <position position="196"/>
    </location>
    <ligand>
        <name>UDP-N-acetyl-alpha-D-glucosamine</name>
        <dbReference type="ChEBI" id="CHEBI:57705"/>
    </ligand>
</feature>
<gene>
    <name evidence="10" type="primary">murG</name>
    <name evidence="14" type="ORF">HMPREF0216_00228</name>
</gene>
<evidence type="ECO:0000256" key="9">
    <source>
        <dbReference type="ARBA" id="ARBA00023316"/>
    </source>
</evidence>
<dbReference type="HAMAP" id="MF_00033">
    <property type="entry name" value="MurG"/>
    <property type="match status" value="1"/>
</dbReference>
<evidence type="ECO:0000256" key="8">
    <source>
        <dbReference type="ARBA" id="ARBA00023306"/>
    </source>
</evidence>
<keyword evidence="15" id="KW-1185">Reference proteome</keyword>
<keyword evidence="11" id="KW-0175">Coiled coil</keyword>
<feature type="domain" description="Glycosyltransferase family 28 N-terminal" evidence="12">
    <location>
        <begin position="6"/>
        <end position="142"/>
    </location>
</feature>
<proteinExistence type="inferred from homology"/>
<evidence type="ECO:0000313" key="15">
    <source>
        <dbReference type="Proteomes" id="UP000010420"/>
    </source>
</evidence>
<dbReference type="STRING" id="545697.HMPREF0216_00228"/>
<dbReference type="Proteomes" id="UP000010420">
    <property type="component" value="Unassembled WGS sequence"/>
</dbReference>
<dbReference type="GO" id="GO:0009252">
    <property type="term" value="P:peptidoglycan biosynthetic process"/>
    <property type="evidence" value="ECO:0007669"/>
    <property type="project" value="UniProtKB-UniRule"/>
</dbReference>
<feature type="binding site" evidence="10">
    <location>
        <position position="291"/>
    </location>
    <ligand>
        <name>UDP-N-acetyl-alpha-D-glucosamine</name>
        <dbReference type="ChEBI" id="CHEBI:57705"/>
    </ligand>
</feature>
<dbReference type="UniPathway" id="UPA00219"/>
<comment type="similarity">
    <text evidence="10">Belongs to the glycosyltransferase 28 family. MurG subfamily.</text>
</comment>
<dbReference type="OrthoDB" id="9808936at2"/>
<protein>
    <recommendedName>
        <fullName evidence="10">UDP-N-acetylglucosamine--N-acetylmuramyl-(pentapeptide) pyrophosphoryl-undecaprenol N-acetylglucosamine transferase</fullName>
        <ecNumber evidence="10">2.4.1.227</ecNumber>
    </recommendedName>
    <alternativeName>
        <fullName evidence="10">Undecaprenyl-PP-MurNAc-pentapeptide-UDPGlcNAc GlcNAc transferase</fullName>
    </alternativeName>
</protein>
<dbReference type="NCBIfam" id="TIGR01133">
    <property type="entry name" value="murG"/>
    <property type="match status" value="1"/>
</dbReference>
<evidence type="ECO:0000256" key="3">
    <source>
        <dbReference type="ARBA" id="ARBA00022676"/>
    </source>
</evidence>
<dbReference type="GO" id="GO:0005886">
    <property type="term" value="C:plasma membrane"/>
    <property type="evidence" value="ECO:0007669"/>
    <property type="project" value="UniProtKB-SubCell"/>
</dbReference>
<keyword evidence="2 10" id="KW-0132">Cell division</keyword>
<dbReference type="GO" id="GO:0050511">
    <property type="term" value="F:undecaprenyldiphospho-muramoylpentapeptide beta-N-acetylglucosaminyltransferase activity"/>
    <property type="evidence" value="ECO:0007669"/>
    <property type="project" value="UniProtKB-UniRule"/>
</dbReference>
<evidence type="ECO:0000256" key="10">
    <source>
        <dbReference type="HAMAP-Rule" id="MF_00033"/>
    </source>
</evidence>
<evidence type="ECO:0000256" key="1">
    <source>
        <dbReference type="ARBA" id="ARBA00022475"/>
    </source>
</evidence>
<keyword evidence="6 10" id="KW-0573">Peptidoglycan synthesis</keyword>
<dbReference type="GO" id="GO:0005975">
    <property type="term" value="P:carbohydrate metabolic process"/>
    <property type="evidence" value="ECO:0007669"/>
    <property type="project" value="InterPro"/>
</dbReference>
<dbReference type="Pfam" id="PF04101">
    <property type="entry name" value="Glyco_tran_28_C"/>
    <property type="match status" value="1"/>
</dbReference>
<evidence type="ECO:0000259" key="13">
    <source>
        <dbReference type="Pfam" id="PF04101"/>
    </source>
</evidence>
<dbReference type="GO" id="GO:0071555">
    <property type="term" value="P:cell wall organization"/>
    <property type="evidence" value="ECO:0007669"/>
    <property type="project" value="UniProtKB-KW"/>
</dbReference>
<dbReference type="Gene3D" id="3.40.50.2000">
    <property type="entry name" value="Glycogen Phosphorylase B"/>
    <property type="match status" value="2"/>
</dbReference>
<reference evidence="14 15" key="1">
    <citation type="submission" date="2012-05" db="EMBL/GenBank/DDBJ databases">
        <authorList>
            <person name="Weinstock G."/>
            <person name="Sodergren E."/>
            <person name="Lobos E.A."/>
            <person name="Fulton L."/>
            <person name="Fulton R."/>
            <person name="Courtney L."/>
            <person name="Fronick C."/>
            <person name="O'Laughlin M."/>
            <person name="Godfrey J."/>
            <person name="Wilson R.M."/>
            <person name="Miner T."/>
            <person name="Farmer C."/>
            <person name="Delehaunty K."/>
            <person name="Cordes M."/>
            <person name="Minx P."/>
            <person name="Tomlinson C."/>
            <person name="Chen J."/>
            <person name="Wollam A."/>
            <person name="Pepin K.H."/>
            <person name="Bhonagiri V."/>
            <person name="Zhang X."/>
            <person name="Suruliraj S."/>
            <person name="Warren W."/>
            <person name="Mitreva M."/>
            <person name="Mardis E.R."/>
            <person name="Wilson R.K."/>
        </authorList>
    </citation>
    <scope>NUCLEOTIDE SEQUENCE [LARGE SCALE GENOMIC DNA]</scope>
    <source>
        <strain evidence="14 15">DSM 1785</strain>
    </source>
</reference>
<dbReference type="HOGENOM" id="CLU_037404_0_0_9"/>
<evidence type="ECO:0000313" key="14">
    <source>
        <dbReference type="EMBL" id="EKY29463.1"/>
    </source>
</evidence>
<dbReference type="SUPFAM" id="SSF53756">
    <property type="entry name" value="UDP-Glycosyltransferase/glycogen phosphorylase"/>
    <property type="match status" value="1"/>
</dbReference>
<dbReference type="PANTHER" id="PTHR21015:SF27">
    <property type="entry name" value="UDP-N-ACETYLGLUCOSAMINE--N-ACETYLMURAMYL-(PENTAPEPTIDE) PYROPHOSPHORYL-UNDECAPRENOL N-ACETYLGLUCOSAMINE TRANSFERASE"/>
    <property type="match status" value="1"/>
</dbReference>
<dbReference type="GO" id="GO:0051301">
    <property type="term" value="P:cell division"/>
    <property type="evidence" value="ECO:0007669"/>
    <property type="project" value="UniProtKB-KW"/>
</dbReference>
<dbReference type="GO" id="GO:0051991">
    <property type="term" value="F:UDP-N-acetyl-D-glucosamine:N-acetylmuramoyl-L-alanyl-D-glutamyl-meso-2,6-diaminopimelyl-D-alanyl-D-alanine-diphosphoundecaprenol 4-beta-N-acetylglucosaminlytransferase activity"/>
    <property type="evidence" value="ECO:0007669"/>
    <property type="project" value="RHEA"/>
</dbReference>
<dbReference type="InterPro" id="IPR006009">
    <property type="entry name" value="GlcNAc_MurG"/>
</dbReference>
<evidence type="ECO:0000259" key="12">
    <source>
        <dbReference type="Pfam" id="PF03033"/>
    </source>
</evidence>
<keyword evidence="5 10" id="KW-0133">Cell shape</keyword>
<dbReference type="EMBL" id="AMEZ01000008">
    <property type="protein sequence ID" value="EKY29463.1"/>
    <property type="molecule type" value="Genomic_DNA"/>
</dbReference>
<evidence type="ECO:0000256" key="5">
    <source>
        <dbReference type="ARBA" id="ARBA00022960"/>
    </source>
</evidence>
<keyword evidence="9 10" id="KW-0961">Cell wall biogenesis/degradation</keyword>
<dbReference type="EC" id="2.4.1.227" evidence="10"/>
<comment type="caution">
    <text evidence="10">Lacks conserved residue(s) required for the propagation of feature annotation.</text>
</comment>
<evidence type="ECO:0000256" key="11">
    <source>
        <dbReference type="SAM" id="Coils"/>
    </source>
</evidence>
<feature type="binding site" evidence="10">
    <location>
        <begin position="13"/>
        <end position="15"/>
    </location>
    <ligand>
        <name>UDP-N-acetyl-alpha-D-glucosamine</name>
        <dbReference type="ChEBI" id="CHEBI:57705"/>
    </ligand>
</feature>
<keyword evidence="4 10" id="KW-0808">Transferase</keyword>
<dbReference type="PATRIC" id="fig|545697.3.peg.225"/>
<organism evidence="14 15">
    <name type="scientific">Clostridium celatum DSM 1785</name>
    <dbReference type="NCBI Taxonomy" id="545697"/>
    <lineage>
        <taxon>Bacteria</taxon>
        <taxon>Bacillati</taxon>
        <taxon>Bacillota</taxon>
        <taxon>Clostridia</taxon>
        <taxon>Eubacteriales</taxon>
        <taxon>Clostridiaceae</taxon>
        <taxon>Clostridium</taxon>
    </lineage>
</organism>
<feature type="coiled-coil region" evidence="11">
    <location>
        <begin position="315"/>
        <end position="342"/>
    </location>
</feature>
<comment type="pathway">
    <text evidence="10">Cell wall biogenesis; peptidoglycan biosynthesis.</text>
</comment>
<feature type="domain" description="Glycosyl transferase family 28 C-terminal" evidence="13">
    <location>
        <begin position="189"/>
        <end position="347"/>
    </location>
</feature>
<dbReference type="RefSeq" id="WP_005210104.1">
    <property type="nucleotide sequence ID" value="NZ_KB291603.1"/>
</dbReference>
<comment type="caution">
    <text evidence="14">The sequence shown here is derived from an EMBL/GenBank/DDBJ whole genome shotgun (WGS) entry which is preliminary data.</text>
</comment>
<dbReference type="PANTHER" id="PTHR21015">
    <property type="entry name" value="UDP-N-ACETYLGLUCOSAMINE--N-ACETYLMURAMYL-(PENTAPEPTIDE) PYROPHOSPHORYL-UNDECAPRENOL N-ACETYLGLUCOSAMINE TRANSFERASE 1"/>
    <property type="match status" value="1"/>
</dbReference>
<evidence type="ECO:0000256" key="2">
    <source>
        <dbReference type="ARBA" id="ARBA00022618"/>
    </source>
</evidence>
<keyword evidence="8 10" id="KW-0131">Cell cycle</keyword>
<comment type="subcellular location">
    <subcellularLocation>
        <location evidence="10">Cell membrane</location>
        <topology evidence="10">Peripheral membrane protein</topology>
        <orientation evidence="10">Cytoplasmic side</orientation>
    </subcellularLocation>
</comment>